<dbReference type="GeneID" id="36521090"/>
<dbReference type="AlphaFoldDB" id="A0A2I2F2T6"/>
<feature type="compositionally biased region" description="Polar residues" evidence="6">
    <location>
        <begin position="141"/>
        <end position="174"/>
    </location>
</feature>
<evidence type="ECO:0000313" key="8">
    <source>
        <dbReference type="EMBL" id="PLB34950.1"/>
    </source>
</evidence>
<dbReference type="PANTHER" id="PTHR37534">
    <property type="entry name" value="TRANSCRIPTIONAL ACTIVATOR PROTEIN UGA3"/>
    <property type="match status" value="1"/>
</dbReference>
<evidence type="ECO:0000313" key="9">
    <source>
        <dbReference type="Proteomes" id="UP000234585"/>
    </source>
</evidence>
<feature type="region of interest" description="Disordered" evidence="6">
    <location>
        <begin position="58"/>
        <end position="120"/>
    </location>
</feature>
<keyword evidence="3" id="KW-0238">DNA-binding</keyword>
<keyword evidence="9" id="KW-1185">Reference proteome</keyword>
<dbReference type="EMBL" id="KZ559170">
    <property type="protein sequence ID" value="PLB34950.1"/>
    <property type="molecule type" value="Genomic_DNA"/>
</dbReference>
<organism evidence="8 9">
    <name type="scientific">Aspergillus candidus</name>
    <dbReference type="NCBI Taxonomy" id="41067"/>
    <lineage>
        <taxon>Eukaryota</taxon>
        <taxon>Fungi</taxon>
        <taxon>Dikarya</taxon>
        <taxon>Ascomycota</taxon>
        <taxon>Pezizomycotina</taxon>
        <taxon>Eurotiomycetes</taxon>
        <taxon>Eurotiomycetidae</taxon>
        <taxon>Eurotiales</taxon>
        <taxon>Aspergillaceae</taxon>
        <taxon>Aspergillus</taxon>
        <taxon>Aspergillus subgen. Circumdati</taxon>
    </lineage>
</organism>
<evidence type="ECO:0000256" key="4">
    <source>
        <dbReference type="ARBA" id="ARBA00023163"/>
    </source>
</evidence>
<dbReference type="PROSITE" id="PS50048">
    <property type="entry name" value="ZN2_CY6_FUNGAL_2"/>
    <property type="match status" value="1"/>
</dbReference>
<protein>
    <submittedName>
        <fullName evidence="8">Putative C6 finger domain protein</fullName>
    </submittedName>
</protein>
<evidence type="ECO:0000256" key="6">
    <source>
        <dbReference type="SAM" id="MobiDB-lite"/>
    </source>
</evidence>
<dbReference type="InterPro" id="IPR001138">
    <property type="entry name" value="Zn2Cys6_DnaBD"/>
</dbReference>
<dbReference type="Proteomes" id="UP000234585">
    <property type="component" value="Unassembled WGS sequence"/>
</dbReference>
<dbReference type="SUPFAM" id="SSF57701">
    <property type="entry name" value="Zn2/Cys6 DNA-binding domain"/>
    <property type="match status" value="1"/>
</dbReference>
<evidence type="ECO:0000256" key="3">
    <source>
        <dbReference type="ARBA" id="ARBA00023125"/>
    </source>
</evidence>
<evidence type="ECO:0000256" key="2">
    <source>
        <dbReference type="ARBA" id="ARBA00023015"/>
    </source>
</evidence>
<feature type="region of interest" description="Disordered" evidence="6">
    <location>
        <begin position="141"/>
        <end position="196"/>
    </location>
</feature>
<dbReference type="CDD" id="cd00067">
    <property type="entry name" value="GAL4"/>
    <property type="match status" value="1"/>
</dbReference>
<dbReference type="Pfam" id="PF11951">
    <property type="entry name" value="Fungal_trans_2"/>
    <property type="match status" value="1"/>
</dbReference>
<dbReference type="GO" id="GO:0000981">
    <property type="term" value="F:DNA-binding transcription factor activity, RNA polymerase II-specific"/>
    <property type="evidence" value="ECO:0007669"/>
    <property type="project" value="InterPro"/>
</dbReference>
<sequence>MPGVPSNKACERCKKRHLKCDETRPRCQRCINAGVECPGYVQTRKFIDQGASVRRRYAPYRDHPKSNSVKSHDPPSGDHGFAQNEEQHPIQPPEMGLSVSTTWGSETTQSGPPSPMQNASLNSAVVPEEPVLQPRVEATPSIASPEQQQSGSNHNVSQPSSGQTQAAEMTTSLGGPQEIRQPPNPRLGSYESSSIRSDREDFQDIFSELMTGTEHELSFLIRHYSDTVGPWLDLADSGNFFAAYVPIRAINEPFLRYSIAALAAKHLGRVKGQTLPATGGLFSSPATMEVYPNSEQVDWTLKAANYFYLAVTTMNAHIVDQYTFVSSSAVLESPIAIVNRWLTAQTKATQPLEPGGFWKMTENMVAAATILTMYRLIDESALNWQSHLDGIQTLYDYLLGLCSNGSEPARFSHGIAAAFWNFSRQDYQASYYNRLPSHFDPANLPLWRAAGIAVGPDGSLELLPPSDPASHREDTAANTLTWLLCKVVNFLAESKKSQMEQFMAPLADETSPPCPSPHSYPTTSTWLRLSFDLQTWFENVPETFRPSVRLEIPKTNADMPFPEIFYGLTTCASAMQQYHFGRLGLSLNRPADAVTGLSTAFDRLQGYRELTKEVDYRCREIAGIALARPGGGARIYMIPLLFAIGQCFEGAQERQIIGDLLRGVEADMGWATQVQIERLQALWAQRQLV</sequence>
<comment type="subcellular location">
    <subcellularLocation>
        <location evidence="1">Nucleus</location>
    </subcellularLocation>
</comment>
<feature type="domain" description="Zn(2)-C6 fungal-type" evidence="7">
    <location>
        <begin position="9"/>
        <end position="37"/>
    </location>
</feature>
<reference evidence="8 9" key="1">
    <citation type="submission" date="2017-12" db="EMBL/GenBank/DDBJ databases">
        <authorList>
            <consortium name="DOE Joint Genome Institute"/>
            <person name="Haridas S."/>
            <person name="Kjaerbolling I."/>
            <person name="Vesth T.C."/>
            <person name="Frisvad J.C."/>
            <person name="Nybo J.L."/>
            <person name="Theobald S."/>
            <person name="Kuo A."/>
            <person name="Bowyer P."/>
            <person name="Matsuda Y."/>
            <person name="Mondo S."/>
            <person name="Lyhne E.K."/>
            <person name="Kogle M.E."/>
            <person name="Clum A."/>
            <person name="Lipzen A."/>
            <person name="Salamov A."/>
            <person name="Ngan C.Y."/>
            <person name="Daum C."/>
            <person name="Chiniquy J."/>
            <person name="Barry K."/>
            <person name="LaButti K."/>
            <person name="Simmons B.A."/>
            <person name="Magnuson J.K."/>
            <person name="Mortensen U.H."/>
            <person name="Larsen T.O."/>
            <person name="Grigoriev I.V."/>
            <person name="Baker S.E."/>
            <person name="Andersen M.R."/>
            <person name="Nordberg H.P."/>
            <person name="Cantor M.N."/>
            <person name="Hua S.X."/>
        </authorList>
    </citation>
    <scope>NUCLEOTIDE SEQUENCE [LARGE SCALE GENOMIC DNA]</scope>
    <source>
        <strain evidence="8 9">CBS 102.13</strain>
    </source>
</reference>
<dbReference type="OrthoDB" id="5418899at2759"/>
<dbReference type="Pfam" id="PF00172">
    <property type="entry name" value="Zn_clus"/>
    <property type="match status" value="1"/>
</dbReference>
<dbReference type="GO" id="GO:0045944">
    <property type="term" value="P:positive regulation of transcription by RNA polymerase II"/>
    <property type="evidence" value="ECO:0007669"/>
    <property type="project" value="TreeGrafter"/>
</dbReference>
<feature type="compositionally biased region" description="Polar residues" evidence="6">
    <location>
        <begin position="98"/>
        <end position="120"/>
    </location>
</feature>
<dbReference type="PANTHER" id="PTHR37534:SF18">
    <property type="entry name" value="ZN(II)2CYS6 TRANSCRIPTION FACTOR (EUROFUNG)"/>
    <property type="match status" value="1"/>
</dbReference>
<accession>A0A2I2F2T6</accession>
<dbReference type="STRING" id="41067.A0A2I2F2T6"/>
<name>A0A2I2F2T6_ASPCN</name>
<evidence type="ECO:0000259" key="7">
    <source>
        <dbReference type="PROSITE" id="PS50048"/>
    </source>
</evidence>
<dbReference type="SMART" id="SM00066">
    <property type="entry name" value="GAL4"/>
    <property type="match status" value="1"/>
</dbReference>
<keyword evidence="4" id="KW-0804">Transcription</keyword>
<feature type="compositionally biased region" description="Basic and acidic residues" evidence="6">
    <location>
        <begin position="59"/>
        <end position="76"/>
    </location>
</feature>
<evidence type="ECO:0000256" key="1">
    <source>
        <dbReference type="ARBA" id="ARBA00004123"/>
    </source>
</evidence>
<proteinExistence type="predicted"/>
<dbReference type="InterPro" id="IPR036864">
    <property type="entry name" value="Zn2-C6_fun-type_DNA-bd_sf"/>
</dbReference>
<dbReference type="GO" id="GO:0005634">
    <property type="term" value="C:nucleus"/>
    <property type="evidence" value="ECO:0007669"/>
    <property type="project" value="UniProtKB-SubCell"/>
</dbReference>
<keyword evidence="5" id="KW-0539">Nucleus</keyword>
<dbReference type="RefSeq" id="XP_024668962.1">
    <property type="nucleotide sequence ID" value="XM_024813930.1"/>
</dbReference>
<dbReference type="Gene3D" id="4.10.240.10">
    <property type="entry name" value="Zn(2)-C6 fungal-type DNA-binding domain"/>
    <property type="match status" value="1"/>
</dbReference>
<gene>
    <name evidence="8" type="ORF">BDW47DRAFT_111341</name>
</gene>
<evidence type="ECO:0000256" key="5">
    <source>
        <dbReference type="ARBA" id="ARBA00023242"/>
    </source>
</evidence>
<dbReference type="GO" id="GO:0000976">
    <property type="term" value="F:transcription cis-regulatory region binding"/>
    <property type="evidence" value="ECO:0007669"/>
    <property type="project" value="TreeGrafter"/>
</dbReference>
<dbReference type="InterPro" id="IPR021858">
    <property type="entry name" value="Fun_TF"/>
</dbReference>
<dbReference type="GO" id="GO:0008270">
    <property type="term" value="F:zinc ion binding"/>
    <property type="evidence" value="ECO:0007669"/>
    <property type="project" value="InterPro"/>
</dbReference>
<dbReference type="PROSITE" id="PS00463">
    <property type="entry name" value="ZN2_CY6_FUNGAL_1"/>
    <property type="match status" value="1"/>
</dbReference>
<keyword evidence="2" id="KW-0805">Transcription regulation</keyword>